<dbReference type="PANTHER" id="PTHR42841">
    <property type="entry name" value="AMINE OXIDASE"/>
    <property type="match status" value="1"/>
</dbReference>
<accession>A0A1M7XY21</accession>
<gene>
    <name evidence="2" type="ORF">SAMN02745220_00465</name>
</gene>
<dbReference type="Pfam" id="PF01593">
    <property type="entry name" value="Amino_oxidase"/>
    <property type="match status" value="1"/>
</dbReference>
<dbReference type="PROSITE" id="PS51257">
    <property type="entry name" value="PROKAR_LIPOPROTEIN"/>
    <property type="match status" value="1"/>
</dbReference>
<dbReference type="EMBL" id="FRFE01000002">
    <property type="protein sequence ID" value="SHO43673.1"/>
    <property type="molecule type" value="Genomic_DNA"/>
</dbReference>
<reference evidence="2 3" key="1">
    <citation type="submission" date="2016-12" db="EMBL/GenBank/DDBJ databases">
        <authorList>
            <person name="Song W.-J."/>
            <person name="Kurnit D.M."/>
        </authorList>
    </citation>
    <scope>NUCLEOTIDE SEQUENCE [LARGE SCALE GENOMIC DNA]</scope>
    <source>
        <strain evidence="2 3">DSM 18488</strain>
    </source>
</reference>
<dbReference type="RefSeq" id="WP_073611838.1">
    <property type="nucleotide sequence ID" value="NZ_FRFE01000002.1"/>
</dbReference>
<evidence type="ECO:0000313" key="3">
    <source>
        <dbReference type="Proteomes" id="UP000184603"/>
    </source>
</evidence>
<keyword evidence="3" id="KW-1185">Reference proteome</keyword>
<name>A0A1M7XY21_9BACT</name>
<dbReference type="AlphaFoldDB" id="A0A1M7XY21"/>
<dbReference type="SUPFAM" id="SSF51905">
    <property type="entry name" value="FAD/NAD(P)-binding domain"/>
    <property type="match status" value="1"/>
</dbReference>
<sequence>MKYDVVIVGAGVAGLACARVLQQKNLSYTILEASNQIGGRIQTDIVDGFRLDRGFQVVQTGYPDIAEFIDIDRLQLRKFPAGVAVRLQGRFHVIAEPRHHPRHILSTLVSPVGSFSDRLAMLKLAYHVLHRPFQDIFTQPEEKTNEYLKRCGFSDKFIQSFFVPFFAGACLDKNINASNRILKYIFRLFATGDAALPALGMAEIPQQIAESLEKDVLQFNRKVTDVRDGSVTLDDGSTVEGDQIVVATPEPVLQHILPAQKSHQSVGESCLYYASDWTPPFDEPFLLLNGDNRGPINNIAFPSLVAPQYAPAGKTLIAVVVVDDVFRHSANLEVDVRNQCREWFGAAVNEWEHIRTYQIEHALPDQSPPTYNPYHLPEAISKSIRICGEYQSLPGLQWALMSGDMAGKACSI</sequence>
<dbReference type="InterPro" id="IPR036188">
    <property type="entry name" value="FAD/NAD-bd_sf"/>
</dbReference>
<protein>
    <submittedName>
        <fullName evidence="2">Phytoene dehydrogenase-related protein</fullName>
    </submittedName>
</protein>
<dbReference type="STRING" id="1121416.SAMN02745220_00465"/>
<evidence type="ECO:0000259" key="1">
    <source>
        <dbReference type="Pfam" id="PF01593"/>
    </source>
</evidence>
<proteinExistence type="predicted"/>
<dbReference type="InterPro" id="IPR002937">
    <property type="entry name" value="Amino_oxidase"/>
</dbReference>
<dbReference type="OrthoDB" id="9767561at2"/>
<dbReference type="Gene3D" id="3.50.50.60">
    <property type="entry name" value="FAD/NAD(P)-binding domain"/>
    <property type="match status" value="1"/>
</dbReference>
<dbReference type="GO" id="GO:0016491">
    <property type="term" value="F:oxidoreductase activity"/>
    <property type="evidence" value="ECO:0007669"/>
    <property type="project" value="InterPro"/>
</dbReference>
<evidence type="ECO:0000313" key="2">
    <source>
        <dbReference type="EMBL" id="SHO43673.1"/>
    </source>
</evidence>
<organism evidence="2 3">
    <name type="scientific">Desulfopila aestuarii DSM 18488</name>
    <dbReference type="NCBI Taxonomy" id="1121416"/>
    <lineage>
        <taxon>Bacteria</taxon>
        <taxon>Pseudomonadati</taxon>
        <taxon>Thermodesulfobacteriota</taxon>
        <taxon>Desulfobulbia</taxon>
        <taxon>Desulfobulbales</taxon>
        <taxon>Desulfocapsaceae</taxon>
        <taxon>Desulfopila</taxon>
    </lineage>
</organism>
<feature type="domain" description="Amine oxidase" evidence="1">
    <location>
        <begin position="12"/>
        <end position="402"/>
    </location>
</feature>
<dbReference type="Proteomes" id="UP000184603">
    <property type="component" value="Unassembled WGS sequence"/>
</dbReference>